<dbReference type="PANTHER" id="PTHR16092:SF14">
    <property type="entry name" value="EXOCYST COMPLEX COMPONENT 1 ISOFORM X1"/>
    <property type="match status" value="1"/>
</dbReference>
<organism evidence="7 8">
    <name type="scientific">[Emmonsia] crescens</name>
    <dbReference type="NCBI Taxonomy" id="73230"/>
    <lineage>
        <taxon>Eukaryota</taxon>
        <taxon>Fungi</taxon>
        <taxon>Dikarya</taxon>
        <taxon>Ascomycota</taxon>
        <taxon>Pezizomycotina</taxon>
        <taxon>Eurotiomycetes</taxon>
        <taxon>Eurotiomycetidae</taxon>
        <taxon>Onygenales</taxon>
        <taxon>Ajellomycetaceae</taxon>
        <taxon>Emergomyces</taxon>
    </lineage>
</organism>
<feature type="compositionally biased region" description="Basic and acidic residues" evidence="5">
    <location>
        <begin position="263"/>
        <end position="272"/>
    </location>
</feature>
<evidence type="ECO:0000259" key="6">
    <source>
        <dbReference type="SMART" id="SM01313"/>
    </source>
</evidence>
<dbReference type="PANTHER" id="PTHR16092">
    <property type="entry name" value="SEC3/SYNTAXIN-RELATED"/>
    <property type="match status" value="1"/>
</dbReference>
<dbReference type="SMART" id="SM01313">
    <property type="entry name" value="Sec3-PIP2_bind"/>
    <property type="match status" value="1"/>
</dbReference>
<feature type="compositionally biased region" description="Low complexity" evidence="5">
    <location>
        <begin position="218"/>
        <end position="229"/>
    </location>
</feature>
<feature type="region of interest" description="Disordered" evidence="5">
    <location>
        <begin position="199"/>
        <end position="568"/>
    </location>
</feature>
<proteinExistence type="inferred from homology"/>
<dbReference type="Proteomes" id="UP000034164">
    <property type="component" value="Unassembled WGS sequence"/>
</dbReference>
<evidence type="ECO:0000256" key="2">
    <source>
        <dbReference type="ARBA" id="ARBA00022448"/>
    </source>
</evidence>
<comment type="similarity">
    <text evidence="1">Belongs to the SEC3 family.</text>
</comment>
<feature type="compositionally biased region" description="Pro residues" evidence="5">
    <location>
        <begin position="339"/>
        <end position="349"/>
    </location>
</feature>
<dbReference type="InterPro" id="IPR019160">
    <property type="entry name" value="Sec3_CC"/>
</dbReference>
<dbReference type="FunFam" id="2.30.29.90:FF:000003">
    <property type="entry name" value="Exocyst complex component Sec3"/>
    <property type="match status" value="1"/>
</dbReference>
<name>A0A0G2J991_9EURO</name>
<gene>
    <name evidence="7" type="ORF">EMCG_02108</name>
</gene>
<dbReference type="GO" id="GO:0000145">
    <property type="term" value="C:exocyst"/>
    <property type="evidence" value="ECO:0007669"/>
    <property type="project" value="InterPro"/>
</dbReference>
<feature type="compositionally biased region" description="Low complexity" evidence="5">
    <location>
        <begin position="650"/>
        <end position="666"/>
    </location>
</feature>
<feature type="compositionally biased region" description="Basic and acidic residues" evidence="5">
    <location>
        <begin position="431"/>
        <end position="445"/>
    </location>
</feature>
<dbReference type="Pfam" id="PF20654">
    <property type="entry name" value="Sec3_C-term"/>
    <property type="match status" value="1"/>
</dbReference>
<feature type="compositionally biased region" description="Polar residues" evidence="5">
    <location>
        <begin position="632"/>
        <end position="641"/>
    </location>
</feature>
<keyword evidence="2" id="KW-0813">Transport</keyword>
<feature type="compositionally biased region" description="Low complexity" evidence="5">
    <location>
        <begin position="236"/>
        <end position="247"/>
    </location>
</feature>
<dbReference type="EMBL" id="LCZI01000963">
    <property type="protein sequence ID" value="KKZ63571.1"/>
    <property type="molecule type" value="Genomic_DNA"/>
</dbReference>
<dbReference type="Pfam" id="PF15277">
    <property type="entry name" value="Sec3-PIP2_bind"/>
    <property type="match status" value="1"/>
</dbReference>
<feature type="compositionally biased region" description="Basic and acidic residues" evidence="5">
    <location>
        <begin position="385"/>
        <end position="400"/>
    </location>
</feature>
<feature type="compositionally biased region" description="Basic and acidic residues" evidence="5">
    <location>
        <begin position="699"/>
        <end position="709"/>
    </location>
</feature>
<accession>A0A0G2J991</accession>
<dbReference type="CDD" id="cd13315">
    <property type="entry name" value="PH_Sec3"/>
    <property type="match status" value="1"/>
</dbReference>
<dbReference type="GO" id="GO:0006887">
    <property type="term" value="P:exocytosis"/>
    <property type="evidence" value="ECO:0007669"/>
    <property type="project" value="UniProtKB-KW"/>
</dbReference>
<dbReference type="VEuPathDB" id="FungiDB:EMCG_02108"/>
<feature type="domain" description="Exocyst complex component Sec3 PIP2-binding N-terminal" evidence="6">
    <location>
        <begin position="93"/>
        <end position="194"/>
    </location>
</feature>
<evidence type="ECO:0000313" key="8">
    <source>
        <dbReference type="Proteomes" id="UP000034164"/>
    </source>
</evidence>
<evidence type="ECO:0000256" key="3">
    <source>
        <dbReference type="ARBA" id="ARBA00022483"/>
    </source>
</evidence>
<sequence length="1458" mass="162399">MNGRDRPRGLPSNVSPLKERRPMADVRNGSGTNPAVGMSRAEKFEDEKRRLVQSCFGKQDVDGSVLESYITHIRITEDAAYPSSPPPPNSPPENKKARLIIVSVRKSGRVRMHKARENNDGTFSIGKTWMLDDLSRIQIYEHMSASNPTEQQQKTWASNVGFVVTVSKPYYWQAATPKEKDFFIGSLVKIYKKYTGGKVPELLGFDPRDRDAIAGTVPGPQSGPPAGSRGPPPGRPDGSGPQSRSPQNQSNIHQPPYVTNRLPSRDGAREPRMQPSREQFLRTPPGQDEGQRPRPQFTPSKSSQQQGFRSELSSKPTESSTPNDSPTPIPFQAGQAPRTRPPGISPAPNPLSSSTGNQPRTQFNNENGIRPARAPASNDNFRPIEYSKRPTPEASDKLDSEAPNSKPAPFDSAQQSAPATLWRPPASTKGSSEEQSIKSEGEDRFVTPFTSPEPRNLDVRAPSRGSERSAGALDPPRAQHQVPMSLRPGSGDFNTNAKSDTGPVNEPEEAVRKPSPDEPESPIVREITDIPGMLSSGVNPITPTESPGMPPTEEGEGEMHRPGLGPMVKKKPTEIAFTLRKAATAYGAFKPRAGGAADRLLSTKEKNGDEPDGITGVIPAPLSRSMTDDSVKTNTLTGTEPSTKDTQEIVPAKVVPKVQEVPKVQVTEPAPQPQPSKEIPAPIDSPPEIVTSKVPPSQAERRRQRREDNKAKYCTALAIDPSLLEGRGGYFDDILSDLGWDGKLSEDKRIEDLEADVRREIGRVQASSWLGHLEQQEGKTLVDDVAYIEAQSQGLQVQTANQKLLQNELQNLLKTISISSADLRPLREASLSSADGVEETESSLAILYKAMVTIDPDIRINKKRLADAAGDRGGIGVYADTEVGQMRAVKEKKGDYRDEAQLFLQRLKQFMGLAFKIAEQKTMDSIASSKSAKIVLGAHDTARQELWMYNALMLFAREVSADDWAAITTQYEQQMKKPYQNEFRDNTMAWKREARKPTGDEQELLFTHQEKEREGEGITTAARKLTVRRGKTIRVAGTSRMPVADKSDGKIEAYEVFGGSLEDTTKLIAEEQTFIVKFFHLTSLSSVEFQDLISAARPEDRRTPSLSGKESYDPDREMAKKVEQIMEEVFSSWVADMQNLAEWAIRADPLQGVGVLFTLERKMSAFDETSQEFIVRSLQKIHSRFMGLFNRFVDEQIRAIEETKVKVKKRKGVISFMKIFPNFSASIENMISLPSQETFDIRFCVNDAYEKINRAMWDSLKFIAKETPGQQPVASGGGQDPEDKEALNYHILLIENMNHYIEEVDCRDNIVLVEWKDRATHDLHEHLRLYIDAVIRRPLGKLLDFIESTESLLQAAATPTDIALRTSHSRVLAKKLLTSYDAKELRRGIDALKKRIEKHFGDADDPGVSRSLVVKVLKECETRYSDLHDRMRRIIDLVYEGQMELEWRKEEATAMFKR</sequence>
<keyword evidence="3" id="KW-0268">Exocytosis</keyword>
<dbReference type="GO" id="GO:0005546">
    <property type="term" value="F:phosphatidylinositol-4,5-bisphosphate binding"/>
    <property type="evidence" value="ECO:0007669"/>
    <property type="project" value="TreeGrafter"/>
</dbReference>
<feature type="region of interest" description="Disordered" evidence="5">
    <location>
        <begin position="1"/>
        <end position="44"/>
    </location>
</feature>
<dbReference type="Pfam" id="PF09763">
    <property type="entry name" value="Sec3_CC"/>
    <property type="match status" value="1"/>
</dbReference>
<dbReference type="GO" id="GO:0006893">
    <property type="term" value="P:Golgi to plasma membrane transport"/>
    <property type="evidence" value="ECO:0007669"/>
    <property type="project" value="TreeGrafter"/>
</dbReference>
<reference evidence="8" key="1">
    <citation type="journal article" date="2015" name="PLoS Genet.">
        <title>The dynamic genome and transcriptome of the human fungal pathogen Blastomyces and close relative Emmonsia.</title>
        <authorList>
            <person name="Munoz J.F."/>
            <person name="Gauthier G.M."/>
            <person name="Desjardins C.A."/>
            <person name="Gallo J.E."/>
            <person name="Holder J."/>
            <person name="Sullivan T.D."/>
            <person name="Marty A.J."/>
            <person name="Carmen J.C."/>
            <person name="Chen Z."/>
            <person name="Ding L."/>
            <person name="Gujja S."/>
            <person name="Magrini V."/>
            <person name="Misas E."/>
            <person name="Mitreva M."/>
            <person name="Priest M."/>
            <person name="Saif S."/>
            <person name="Whiston E.A."/>
            <person name="Young S."/>
            <person name="Zeng Q."/>
            <person name="Goldman W.E."/>
            <person name="Mardis E.R."/>
            <person name="Taylor J.W."/>
            <person name="McEwen J.G."/>
            <person name="Clay O.K."/>
            <person name="Klein B.S."/>
            <person name="Cuomo C.A."/>
        </authorList>
    </citation>
    <scope>NUCLEOTIDE SEQUENCE [LARGE SCALE GENOMIC DNA]</scope>
    <source>
        <strain evidence="8">UAMH 3008</strain>
    </source>
</reference>
<dbReference type="OrthoDB" id="27109at2759"/>
<evidence type="ECO:0000256" key="4">
    <source>
        <dbReference type="ARBA" id="ARBA00023054"/>
    </source>
</evidence>
<feature type="region of interest" description="Disordered" evidence="5">
    <location>
        <begin position="593"/>
        <end position="709"/>
    </location>
</feature>
<dbReference type="GO" id="GO:0005886">
    <property type="term" value="C:plasma membrane"/>
    <property type="evidence" value="ECO:0007669"/>
    <property type="project" value="TreeGrafter"/>
</dbReference>
<feature type="compositionally biased region" description="Polar residues" evidence="5">
    <location>
        <begin position="297"/>
        <end position="326"/>
    </location>
</feature>
<dbReference type="InterPro" id="IPR048628">
    <property type="entry name" value="Sec3_C"/>
</dbReference>
<evidence type="ECO:0000313" key="7">
    <source>
        <dbReference type="EMBL" id="KKZ63571.1"/>
    </source>
</evidence>
<feature type="compositionally biased region" description="Polar residues" evidence="5">
    <location>
        <begin position="350"/>
        <end position="367"/>
    </location>
</feature>
<evidence type="ECO:0000256" key="1">
    <source>
        <dbReference type="ARBA" id="ARBA00006518"/>
    </source>
</evidence>
<dbReference type="InterPro" id="IPR028258">
    <property type="entry name" value="Sec3-PIP2_bind"/>
</dbReference>
<keyword evidence="4" id="KW-0175">Coiled coil</keyword>
<comment type="caution">
    <text evidence="7">The sequence shown here is derived from an EMBL/GenBank/DDBJ whole genome shotgun (WGS) entry which is preliminary data.</text>
</comment>
<dbReference type="Gene3D" id="2.30.29.90">
    <property type="match status" value="1"/>
</dbReference>
<evidence type="ECO:0000256" key="5">
    <source>
        <dbReference type="SAM" id="MobiDB-lite"/>
    </source>
</evidence>
<protein>
    <recommendedName>
        <fullName evidence="6">Exocyst complex component Sec3 PIP2-binding N-terminal domain-containing protein</fullName>
    </recommendedName>
</protein>